<accession>A0ABQ3VR95</accession>
<gene>
    <name evidence="1" type="ORF">KSZ_62420</name>
</gene>
<keyword evidence="2" id="KW-1185">Reference proteome</keyword>
<sequence length="178" mass="20216">MVALRNISSQGQAQQQDQQSNQRRAAWLIMRMDGMYWRMARRERKLRNIGEVLCQDLAILPMQCQEAMKHLLALRQAAQAAYSFYSQLDPQAMKVIAPWGTLTKLAYLDDQITELLLLLDALTPICSEPSYARVQLQLMVRHLYPLMFATFDELAGQLSALVEKAQESQAEAGEEGQA</sequence>
<reference evidence="1 2" key="1">
    <citation type="journal article" date="2021" name="Int. J. Syst. Evol. Microbiol.">
        <title>Reticulibacter mediterranei gen. nov., sp. nov., within the new family Reticulibacteraceae fam. nov., and Ktedonospora formicarum gen. nov., sp. nov., Ktedonobacter robiniae sp. nov., Dictyobacter formicarum sp. nov. and Dictyobacter arantiisoli sp. nov., belonging to the class Ktedonobacteria.</title>
        <authorList>
            <person name="Yabe S."/>
            <person name="Zheng Y."/>
            <person name="Wang C.M."/>
            <person name="Sakai Y."/>
            <person name="Abe K."/>
            <person name="Yokota A."/>
            <person name="Donadio S."/>
            <person name="Cavaletti L."/>
            <person name="Monciardini P."/>
        </authorList>
    </citation>
    <scope>NUCLEOTIDE SEQUENCE [LARGE SCALE GENOMIC DNA]</scope>
    <source>
        <strain evidence="1 2">SOSP1-9</strain>
    </source>
</reference>
<proteinExistence type="predicted"/>
<dbReference type="RefSeq" id="WP_201365845.1">
    <property type="nucleotide sequence ID" value="NZ_BNJJ01000022.1"/>
</dbReference>
<comment type="caution">
    <text evidence="1">The sequence shown here is derived from an EMBL/GenBank/DDBJ whole genome shotgun (WGS) entry which is preliminary data.</text>
</comment>
<dbReference type="Proteomes" id="UP000635565">
    <property type="component" value="Unassembled WGS sequence"/>
</dbReference>
<name>A0ABQ3VR95_9CHLR</name>
<dbReference type="EMBL" id="BNJJ01000022">
    <property type="protein sequence ID" value="GHO88236.1"/>
    <property type="molecule type" value="Genomic_DNA"/>
</dbReference>
<protein>
    <recommendedName>
        <fullName evidence="3">DUF403 domain-containing protein</fullName>
    </recommendedName>
</protein>
<organism evidence="1 2">
    <name type="scientific">Dictyobacter formicarum</name>
    <dbReference type="NCBI Taxonomy" id="2778368"/>
    <lineage>
        <taxon>Bacteria</taxon>
        <taxon>Bacillati</taxon>
        <taxon>Chloroflexota</taxon>
        <taxon>Ktedonobacteria</taxon>
        <taxon>Ktedonobacterales</taxon>
        <taxon>Dictyobacteraceae</taxon>
        <taxon>Dictyobacter</taxon>
    </lineage>
</organism>
<evidence type="ECO:0008006" key="3">
    <source>
        <dbReference type="Google" id="ProtNLM"/>
    </source>
</evidence>
<evidence type="ECO:0000313" key="2">
    <source>
        <dbReference type="Proteomes" id="UP000635565"/>
    </source>
</evidence>
<evidence type="ECO:0000313" key="1">
    <source>
        <dbReference type="EMBL" id="GHO88236.1"/>
    </source>
</evidence>